<evidence type="ECO:0000313" key="1">
    <source>
        <dbReference type="EMBL" id="WWT31698.1"/>
    </source>
</evidence>
<dbReference type="RefSeq" id="WP_338607161.1">
    <property type="nucleotide sequence ID" value="NZ_CP146275.1"/>
</dbReference>
<evidence type="ECO:0008006" key="3">
    <source>
        <dbReference type="Google" id="ProtNLM"/>
    </source>
</evidence>
<organism evidence="1 2">
    <name type="scientific">Pelagibacterium nitratireducens</name>
    <dbReference type="NCBI Taxonomy" id="1046114"/>
    <lineage>
        <taxon>Bacteria</taxon>
        <taxon>Pseudomonadati</taxon>
        <taxon>Pseudomonadota</taxon>
        <taxon>Alphaproteobacteria</taxon>
        <taxon>Hyphomicrobiales</taxon>
        <taxon>Devosiaceae</taxon>
        <taxon>Pelagibacterium</taxon>
    </lineage>
</organism>
<sequence>MTDLPKKLSRPAAGALDHAGIRTLEDLAKLSRKQFLALHGVGPASLPTVEDAMKEAGLDFAQK</sequence>
<dbReference type="Gene3D" id="1.10.150.20">
    <property type="entry name" value="5' to 3' exonuclease, C-terminal subdomain"/>
    <property type="match status" value="1"/>
</dbReference>
<name>A0ABZ2HVP2_9HYPH</name>
<keyword evidence="2" id="KW-1185">Reference proteome</keyword>
<proteinExistence type="predicted"/>
<evidence type="ECO:0000313" key="2">
    <source>
        <dbReference type="Proteomes" id="UP001369958"/>
    </source>
</evidence>
<dbReference type="Proteomes" id="UP001369958">
    <property type="component" value="Chromosome"/>
</dbReference>
<protein>
    <recommendedName>
        <fullName evidence="3">DNA-binding protein</fullName>
    </recommendedName>
</protein>
<gene>
    <name evidence="1" type="ORF">V6617_11800</name>
</gene>
<reference evidence="1 2" key="1">
    <citation type="submission" date="2024-02" db="EMBL/GenBank/DDBJ databases">
        <title>Complete genome sequence of Pelagibacterium nitratireducens ZH15.</title>
        <authorList>
            <person name="Zhao L.H."/>
        </authorList>
    </citation>
    <scope>NUCLEOTIDE SEQUENCE [LARGE SCALE GENOMIC DNA]</scope>
    <source>
        <strain evidence="1 2">ZH15</strain>
    </source>
</reference>
<dbReference type="SUPFAM" id="SSF47789">
    <property type="entry name" value="C-terminal domain of RNA polymerase alpha subunit"/>
    <property type="match status" value="1"/>
</dbReference>
<dbReference type="EMBL" id="CP146275">
    <property type="protein sequence ID" value="WWT31698.1"/>
    <property type="molecule type" value="Genomic_DNA"/>
</dbReference>
<accession>A0ABZ2HVP2</accession>